<accession>A0A382BQK3</accession>
<dbReference type="AlphaFoldDB" id="A0A382BQK3"/>
<evidence type="ECO:0000256" key="3">
    <source>
        <dbReference type="ARBA" id="ARBA00022884"/>
    </source>
</evidence>
<reference evidence="6" key="1">
    <citation type="submission" date="2018-05" db="EMBL/GenBank/DDBJ databases">
        <authorList>
            <person name="Lanie J.A."/>
            <person name="Ng W.-L."/>
            <person name="Kazmierczak K.M."/>
            <person name="Andrzejewski T.M."/>
            <person name="Davidsen T.M."/>
            <person name="Wayne K.J."/>
            <person name="Tettelin H."/>
            <person name="Glass J.I."/>
            <person name="Rusch D."/>
            <person name="Podicherti R."/>
            <person name="Tsui H.-C.T."/>
            <person name="Winkler M.E."/>
        </authorList>
    </citation>
    <scope>NUCLEOTIDE SEQUENCE</scope>
</reference>
<organism evidence="6">
    <name type="scientific">marine metagenome</name>
    <dbReference type="NCBI Taxonomy" id="408172"/>
    <lineage>
        <taxon>unclassified sequences</taxon>
        <taxon>metagenomes</taxon>
        <taxon>ecological metagenomes</taxon>
    </lineage>
</organism>
<gene>
    <name evidence="6" type="ORF">METZ01_LOCUS168753</name>
</gene>
<evidence type="ECO:0000256" key="2">
    <source>
        <dbReference type="ARBA" id="ARBA00022730"/>
    </source>
</evidence>
<dbReference type="InterPro" id="IPR036394">
    <property type="entry name" value="Ribosomal_uL22_sf"/>
</dbReference>
<evidence type="ECO:0000313" key="6">
    <source>
        <dbReference type="EMBL" id="SVB15899.1"/>
    </source>
</evidence>
<protein>
    <recommendedName>
        <fullName evidence="7">50S ribosomal protein L22</fullName>
    </recommendedName>
</protein>
<dbReference type="GO" id="GO:0003735">
    <property type="term" value="F:structural constituent of ribosome"/>
    <property type="evidence" value="ECO:0007669"/>
    <property type="project" value="InterPro"/>
</dbReference>
<evidence type="ECO:0000256" key="4">
    <source>
        <dbReference type="ARBA" id="ARBA00022980"/>
    </source>
</evidence>
<dbReference type="InterPro" id="IPR005727">
    <property type="entry name" value="Ribosomal_uL22_bac/chlpt-type"/>
</dbReference>
<evidence type="ECO:0008006" key="7">
    <source>
        <dbReference type="Google" id="ProtNLM"/>
    </source>
</evidence>
<dbReference type="GO" id="GO:0019843">
    <property type="term" value="F:rRNA binding"/>
    <property type="evidence" value="ECO:0007669"/>
    <property type="project" value="UniProtKB-KW"/>
</dbReference>
<name>A0A382BQK3_9ZZZZ</name>
<keyword evidence="5" id="KW-0687">Ribonucleoprotein</keyword>
<dbReference type="CDD" id="cd00336">
    <property type="entry name" value="Ribosomal_L22"/>
    <property type="match status" value="1"/>
</dbReference>
<dbReference type="HAMAP" id="MF_01331_B">
    <property type="entry name" value="Ribosomal_uL22_B"/>
    <property type="match status" value="1"/>
</dbReference>
<dbReference type="InterPro" id="IPR047867">
    <property type="entry name" value="Ribosomal_uL22_bac/org-type"/>
</dbReference>
<comment type="similarity">
    <text evidence="1">Belongs to the universal ribosomal protein uL22 family.</text>
</comment>
<dbReference type="Gene3D" id="3.90.470.10">
    <property type="entry name" value="Ribosomal protein L22/L17"/>
    <property type="match status" value="1"/>
</dbReference>
<dbReference type="PANTHER" id="PTHR13501:SF8">
    <property type="entry name" value="LARGE RIBOSOMAL SUBUNIT PROTEIN UL22M"/>
    <property type="match status" value="1"/>
</dbReference>
<keyword evidence="4" id="KW-0689">Ribosomal protein</keyword>
<dbReference type="Pfam" id="PF00237">
    <property type="entry name" value="Ribosomal_L22"/>
    <property type="match status" value="1"/>
</dbReference>
<dbReference type="InterPro" id="IPR001063">
    <property type="entry name" value="Ribosomal_uL22"/>
</dbReference>
<dbReference type="NCBIfam" id="TIGR01044">
    <property type="entry name" value="rplV_bact"/>
    <property type="match status" value="1"/>
</dbReference>
<proteinExistence type="inferred from homology"/>
<dbReference type="GO" id="GO:0006412">
    <property type="term" value="P:translation"/>
    <property type="evidence" value="ECO:0007669"/>
    <property type="project" value="InterPro"/>
</dbReference>
<sequence length="123" mass="13900">MNQDLIAVAKDNTIRVSSLKLSNIVRTIVNKKVSNAVNQLKFSHKRISKNVLKVLNAAVANAENNKQLNIDNLFVKEAFVGKSLSMKRFRPRAKGRASSIIKPFSKLTIIVEERRNVEKENNK</sequence>
<evidence type="ECO:0000256" key="5">
    <source>
        <dbReference type="ARBA" id="ARBA00023274"/>
    </source>
</evidence>
<keyword evidence="2" id="KW-0699">rRNA-binding</keyword>
<dbReference type="PANTHER" id="PTHR13501">
    <property type="entry name" value="CHLOROPLAST 50S RIBOSOMAL PROTEIN L22-RELATED"/>
    <property type="match status" value="1"/>
</dbReference>
<keyword evidence="3" id="KW-0694">RNA-binding</keyword>
<dbReference type="SUPFAM" id="SSF54843">
    <property type="entry name" value="Ribosomal protein L22"/>
    <property type="match status" value="1"/>
</dbReference>
<dbReference type="EMBL" id="UINC01030847">
    <property type="protein sequence ID" value="SVB15899.1"/>
    <property type="molecule type" value="Genomic_DNA"/>
</dbReference>
<dbReference type="GO" id="GO:0022625">
    <property type="term" value="C:cytosolic large ribosomal subunit"/>
    <property type="evidence" value="ECO:0007669"/>
    <property type="project" value="TreeGrafter"/>
</dbReference>
<evidence type="ECO:0000256" key="1">
    <source>
        <dbReference type="ARBA" id="ARBA00009451"/>
    </source>
</evidence>